<organism evidence="1 2">
    <name type="scientific">Rhinocladiella mackenziei CBS 650.93</name>
    <dbReference type="NCBI Taxonomy" id="1442369"/>
    <lineage>
        <taxon>Eukaryota</taxon>
        <taxon>Fungi</taxon>
        <taxon>Dikarya</taxon>
        <taxon>Ascomycota</taxon>
        <taxon>Pezizomycotina</taxon>
        <taxon>Eurotiomycetes</taxon>
        <taxon>Chaetothyriomycetidae</taxon>
        <taxon>Chaetothyriales</taxon>
        <taxon>Herpotrichiellaceae</taxon>
        <taxon>Rhinocladiella</taxon>
    </lineage>
</organism>
<keyword evidence="2" id="KW-1185">Reference proteome</keyword>
<dbReference type="GeneID" id="25291643"/>
<dbReference type="Gene3D" id="3.40.50.1820">
    <property type="entry name" value="alpha/beta hydrolase"/>
    <property type="match status" value="1"/>
</dbReference>
<accession>A0A0D2JHV1</accession>
<dbReference type="InterPro" id="IPR052897">
    <property type="entry name" value="Sec-Metab_Biosynth_Hydrolase"/>
</dbReference>
<dbReference type="VEuPathDB" id="FungiDB:Z518_03572"/>
<reference evidence="1 2" key="1">
    <citation type="submission" date="2015-01" db="EMBL/GenBank/DDBJ databases">
        <title>The Genome Sequence of Rhinocladiella mackenzie CBS 650.93.</title>
        <authorList>
            <consortium name="The Broad Institute Genomics Platform"/>
            <person name="Cuomo C."/>
            <person name="de Hoog S."/>
            <person name="Gorbushina A."/>
            <person name="Stielow B."/>
            <person name="Teixiera M."/>
            <person name="Abouelleil A."/>
            <person name="Chapman S.B."/>
            <person name="Priest M."/>
            <person name="Young S.K."/>
            <person name="Wortman J."/>
            <person name="Nusbaum C."/>
            <person name="Birren B."/>
        </authorList>
    </citation>
    <scope>NUCLEOTIDE SEQUENCE [LARGE SCALE GENOMIC DNA]</scope>
    <source>
        <strain evidence="1 2">CBS 650.93</strain>
    </source>
</reference>
<dbReference type="RefSeq" id="XP_013276051.1">
    <property type="nucleotide sequence ID" value="XM_013420597.1"/>
</dbReference>
<protein>
    <submittedName>
        <fullName evidence="1">Uncharacterized protein</fullName>
    </submittedName>
</protein>
<dbReference type="STRING" id="1442369.A0A0D2JHV1"/>
<proteinExistence type="predicted"/>
<dbReference type="InterPro" id="IPR029058">
    <property type="entry name" value="AB_hydrolase_fold"/>
</dbReference>
<sequence length="114" mass="12562">MDDLGGQPLVWFDIASHEKALTPKTPVETFYNDIDDKKVLDELVGSLKSQGYGALWSKSTYAAWRAVESTYVMCERDEAILVQAQQGMVANVNKLIEGEGWEGEDAGGYGECKP</sequence>
<gene>
    <name evidence="1" type="ORF">Z518_03572</name>
</gene>
<dbReference type="AlphaFoldDB" id="A0A0D2JHV1"/>
<dbReference type="Proteomes" id="UP000053617">
    <property type="component" value="Unassembled WGS sequence"/>
</dbReference>
<dbReference type="EMBL" id="KN847476">
    <property type="protein sequence ID" value="KIX08915.1"/>
    <property type="molecule type" value="Genomic_DNA"/>
</dbReference>
<name>A0A0D2JHV1_9EURO</name>
<evidence type="ECO:0000313" key="2">
    <source>
        <dbReference type="Proteomes" id="UP000053617"/>
    </source>
</evidence>
<evidence type="ECO:0000313" key="1">
    <source>
        <dbReference type="EMBL" id="KIX08915.1"/>
    </source>
</evidence>
<dbReference type="PANTHER" id="PTHR37017">
    <property type="entry name" value="AB HYDROLASE-1 DOMAIN-CONTAINING PROTEIN-RELATED"/>
    <property type="match status" value="1"/>
</dbReference>
<dbReference type="PANTHER" id="PTHR37017:SF13">
    <property type="entry name" value="AB HYDROLASE-1 DOMAIN-CONTAINING PROTEIN"/>
    <property type="match status" value="1"/>
</dbReference>
<dbReference type="HOGENOM" id="CLU_2122426_0_0_1"/>
<dbReference type="OrthoDB" id="1263307at2759"/>